<evidence type="ECO:0000313" key="2">
    <source>
        <dbReference type="Proteomes" id="UP000537161"/>
    </source>
</evidence>
<name>A0A7W9ER35_9SPHN</name>
<keyword evidence="2" id="KW-1185">Reference proteome</keyword>
<reference evidence="1 2" key="1">
    <citation type="submission" date="2020-08" db="EMBL/GenBank/DDBJ databases">
        <title>Genomic Encyclopedia of Type Strains, Phase IV (KMG-IV): sequencing the most valuable type-strain genomes for metagenomic binning, comparative biology and taxonomic classification.</title>
        <authorList>
            <person name="Goeker M."/>
        </authorList>
    </citation>
    <scope>NUCLEOTIDE SEQUENCE [LARGE SCALE GENOMIC DNA]</scope>
    <source>
        <strain evidence="1 2">DSM 27163</strain>
    </source>
</reference>
<evidence type="ECO:0000313" key="1">
    <source>
        <dbReference type="EMBL" id="MBB5707322.1"/>
    </source>
</evidence>
<comment type="caution">
    <text evidence="1">The sequence shown here is derived from an EMBL/GenBank/DDBJ whole genome shotgun (WGS) entry which is preliminary data.</text>
</comment>
<proteinExistence type="predicted"/>
<dbReference type="RefSeq" id="WP_184099093.1">
    <property type="nucleotide sequence ID" value="NZ_JACIJH010000009.1"/>
</dbReference>
<accession>A0A7W9ER35</accession>
<sequence length="503" mass="56685">MAQFQISIPHPDGEWRPITNEFVYAPSGDQQYLWPTFEDAEAARQRLLVRAPLAQMRITLAGADIGDLDWETREKLRFADGTYTPTPWHDEPWYQAKHTEHFCHVSTEQAGKIAFTENAAKGQVDRQLVMSPGRYLHRHFSEHLDNNAIEGWCARLSVQLQEHALKITQDADEIEDVYVGGPSSCMAHDASDFESCCHPVRVYAGPDTAVAYIGSREDASARSVVWPERKIYTSIYGDVSRLRLLLEEAGYKEGGLNGARVRRIEDGNDLVVPYIDAGDYLGDDGQYLIIGRGSICSDNTNGLSRVTWYCSRCENDDESHETVYFVGGGEEEWCSHCHQDHTIFCEYNERSYSEDETFVTVYSHGSEYTVLEDDACNFGAVFLDDRGEWWKRDCCRQCDASGDWFHRDDLTEYEGEWLSDEHLPEPFDDDDPELANAHVLARRRHLEAIAAVQNDGPAEGPMPARFALPDGDEPEFAREAENALPTLAMIPPTPAVTTAQPGA</sequence>
<protein>
    <submittedName>
        <fullName evidence="1">Uncharacterized protein</fullName>
    </submittedName>
</protein>
<dbReference type="Proteomes" id="UP000537161">
    <property type="component" value="Unassembled WGS sequence"/>
</dbReference>
<dbReference type="EMBL" id="JACIJH010000009">
    <property type="protein sequence ID" value="MBB5707322.1"/>
    <property type="molecule type" value="Genomic_DNA"/>
</dbReference>
<dbReference type="AlphaFoldDB" id="A0A7W9ER35"/>
<organism evidence="1 2">
    <name type="scientific">Sphingopyxis panaciterrulae</name>
    <dbReference type="NCBI Taxonomy" id="462372"/>
    <lineage>
        <taxon>Bacteria</taxon>
        <taxon>Pseudomonadati</taxon>
        <taxon>Pseudomonadota</taxon>
        <taxon>Alphaproteobacteria</taxon>
        <taxon>Sphingomonadales</taxon>
        <taxon>Sphingomonadaceae</taxon>
        <taxon>Sphingopyxis</taxon>
    </lineage>
</organism>
<gene>
    <name evidence="1" type="ORF">FHR21_002688</name>
</gene>